<dbReference type="AlphaFoldDB" id="A0A8T4HAZ5"/>
<accession>A0A8T4HAZ5</accession>
<comment type="caution">
    <text evidence="8">The sequence shown here is derived from an EMBL/GenBank/DDBJ whole genome shotgun (WGS) entry which is preliminary data.</text>
</comment>
<organism evidence="8 9">
    <name type="scientific">Rhinopithecimicrobium faecis</name>
    <dbReference type="NCBI Taxonomy" id="2820698"/>
    <lineage>
        <taxon>Bacteria</taxon>
        <taxon>Pseudomonadati</taxon>
        <taxon>Bacteroidota</taxon>
        <taxon>Sphingobacteriia</taxon>
        <taxon>Sphingobacteriales</taxon>
        <taxon>Sphingobacteriaceae</taxon>
        <taxon>Rhinopithecimicrobium</taxon>
    </lineage>
</organism>
<dbReference type="SUPFAM" id="SSF48452">
    <property type="entry name" value="TPR-like"/>
    <property type="match status" value="1"/>
</dbReference>
<evidence type="ECO:0000256" key="5">
    <source>
        <dbReference type="ARBA" id="ARBA00023237"/>
    </source>
</evidence>
<comment type="subcellular location">
    <subcellularLocation>
        <location evidence="1">Cell outer membrane</location>
    </subcellularLocation>
</comment>
<name>A0A8T4HAZ5_9SPHI</name>
<dbReference type="EMBL" id="JAGKSB010000003">
    <property type="protein sequence ID" value="MBP3942617.1"/>
    <property type="molecule type" value="Genomic_DNA"/>
</dbReference>
<dbReference type="Gene3D" id="1.25.40.390">
    <property type="match status" value="1"/>
</dbReference>
<dbReference type="InterPro" id="IPR012944">
    <property type="entry name" value="SusD_RagB_dom"/>
</dbReference>
<dbReference type="GO" id="GO:0009279">
    <property type="term" value="C:cell outer membrane"/>
    <property type="evidence" value="ECO:0007669"/>
    <property type="project" value="UniProtKB-SubCell"/>
</dbReference>
<keyword evidence="4" id="KW-0472">Membrane</keyword>
<dbReference type="Proteomes" id="UP000679691">
    <property type="component" value="Unassembled WGS sequence"/>
</dbReference>
<dbReference type="InterPro" id="IPR011990">
    <property type="entry name" value="TPR-like_helical_dom_sf"/>
</dbReference>
<evidence type="ECO:0000256" key="3">
    <source>
        <dbReference type="ARBA" id="ARBA00022729"/>
    </source>
</evidence>
<evidence type="ECO:0000259" key="6">
    <source>
        <dbReference type="Pfam" id="PF07980"/>
    </source>
</evidence>
<keyword evidence="9" id="KW-1185">Reference proteome</keyword>
<evidence type="ECO:0000256" key="4">
    <source>
        <dbReference type="ARBA" id="ARBA00023136"/>
    </source>
</evidence>
<proteinExistence type="inferred from homology"/>
<evidence type="ECO:0000259" key="7">
    <source>
        <dbReference type="Pfam" id="PF14322"/>
    </source>
</evidence>
<gene>
    <name evidence="8" type="ORF">J5U18_03400</name>
</gene>
<feature type="domain" description="SusD-like N-terminal" evidence="7">
    <location>
        <begin position="25"/>
        <end position="238"/>
    </location>
</feature>
<keyword evidence="3" id="KW-0732">Signal</keyword>
<evidence type="ECO:0000256" key="2">
    <source>
        <dbReference type="ARBA" id="ARBA00006275"/>
    </source>
</evidence>
<evidence type="ECO:0000313" key="8">
    <source>
        <dbReference type="EMBL" id="MBP3942617.1"/>
    </source>
</evidence>
<dbReference type="Pfam" id="PF07980">
    <property type="entry name" value="SusD_RagB"/>
    <property type="match status" value="1"/>
</dbReference>
<sequence>MKKLQKSLQYFSLVALLFMQTGCKDFLDTNSSTATSDQVVLGSAAQLEMVLTSTYRQLYFNDQGSDRVYAGLTGLQMYVDLGGADIISHTNMGGNQVTAYTYEPQKTQTTGSSNAIWSMMYKIINQTNIIIDAIPAAQGNDALKNAILGQALAIRGLCYFHLVQNYQQTYMLAKDKPGVILRTSSKDSENLPRSTVAETYTQIVKDLTESKALLANFKRVNKWTIDKDVVSGQLARVYSVMNQWDKAYSEAKTAYDKYSQLLTKDQYRSGFDDVISNNYAEVMWAVQFTNTNNLGGGTQFNFWYNQDESYGEGYTDGPIYAFLDFFADGQYEKLFEKTEDRYQFWKRTKNASKEWSTKWAYNKYKHYGDADGAKQGNTRPEISLMRGSEMLLIMAEASAHLNNGLSLGYLTQLQKARGVKGLTTAASGSALLESIYVERRKELLCEGVTGIYDLLRLQKPLVRIQETENYPEGHYTWGLTQLNGYVANAAAPVGTFPSNDYRFLCQIPQLEIANNTALTEKDQNPYAGTK</sequence>
<protein>
    <submittedName>
        <fullName evidence="8">RagB/SusD family nutrient uptake outer membrane protein</fullName>
    </submittedName>
</protein>
<feature type="domain" description="RagB/SusD" evidence="6">
    <location>
        <begin position="313"/>
        <end position="526"/>
    </location>
</feature>
<dbReference type="Pfam" id="PF14322">
    <property type="entry name" value="SusD-like_3"/>
    <property type="match status" value="1"/>
</dbReference>
<dbReference type="RefSeq" id="WP_353546100.1">
    <property type="nucleotide sequence ID" value="NZ_JAGKSB010000003.1"/>
</dbReference>
<evidence type="ECO:0000313" key="9">
    <source>
        <dbReference type="Proteomes" id="UP000679691"/>
    </source>
</evidence>
<reference evidence="8" key="1">
    <citation type="submission" date="2021-03" db="EMBL/GenBank/DDBJ databases">
        <authorList>
            <person name="Lu T."/>
            <person name="Wang Q."/>
            <person name="Han X."/>
        </authorList>
    </citation>
    <scope>NUCLEOTIDE SEQUENCE</scope>
    <source>
        <strain evidence="8">WQ 2009</strain>
    </source>
</reference>
<dbReference type="InterPro" id="IPR033985">
    <property type="entry name" value="SusD-like_N"/>
</dbReference>
<comment type="similarity">
    <text evidence="2">Belongs to the SusD family.</text>
</comment>
<keyword evidence="5" id="KW-0998">Cell outer membrane</keyword>
<evidence type="ECO:0000256" key="1">
    <source>
        <dbReference type="ARBA" id="ARBA00004442"/>
    </source>
</evidence>